<reference evidence="2 3" key="1">
    <citation type="submission" date="2018-04" db="EMBL/GenBank/DDBJ databases">
        <title>Novel species isolated from glacier.</title>
        <authorList>
            <person name="Liu Q."/>
            <person name="Xin Y.-H."/>
        </authorList>
    </citation>
    <scope>NUCLEOTIDE SEQUENCE [LARGE SCALE GENOMIC DNA]</scope>
    <source>
        <strain evidence="2 3">GT1R17</strain>
    </source>
</reference>
<gene>
    <name evidence="2" type="ORF">CJD38_13110</name>
</gene>
<dbReference type="AlphaFoldDB" id="A0A2T5MD04"/>
<dbReference type="EMBL" id="QANS01000005">
    <property type="protein sequence ID" value="PTU30456.1"/>
    <property type="molecule type" value="Genomic_DNA"/>
</dbReference>
<dbReference type="Pfam" id="PF08450">
    <property type="entry name" value="SGL"/>
    <property type="match status" value="1"/>
</dbReference>
<dbReference type="Gene3D" id="2.120.10.30">
    <property type="entry name" value="TolB, C-terminal domain"/>
    <property type="match status" value="2"/>
</dbReference>
<dbReference type="PANTHER" id="PTHR40274:SF4">
    <property type="entry name" value="BLL1406 PROTEIN"/>
    <property type="match status" value="1"/>
</dbReference>
<dbReference type="Gene3D" id="2.40.10.500">
    <property type="match status" value="1"/>
</dbReference>
<sequence length="535" mass="55642">MSISTGRYPTETLPSAAEGWTLQRLTAPSRLFGANGLRTGPDGRIYVAQVSGSQISAIDIANGQIETISAKGSDIIAPDDIAFDANGNLFATEVMDSRVSMRSKDGRTRILRDDLPSANGITVHQGRLFVGECRIGGRIMELDLNGGAPRVLASDVPMPNAMEVGPDGLLYYPVMGTNEIWRINPEGGAPEKVAGDLGVPDSVKFDAEGYIVSTQVASGQVLRINPRNGERTVLAQLEPGLDNLTFVGERLFVSNFNGQISEVTSNGTTRTLLPHGFNGPFDITVDSSGKIYVADGPNLFQLLADGTTKSLGMLFTPGYPGYTRGLAATGDGELIVATAAGQIARYRPALNESEVLAQGLDQLYGVAVTSSGAVITAELGTGRVLAIKSDNVEVLAANLRDPLGIAIDANDAILVSESAGGRVVRVLGSGVETVVDGLQNPQGILVRDGLLYIVDVGAKTVIEYDLKKGGRRIIASTLPVGAPPGVVAKPLRGFPPFTGPMGPYAGIAAGADGTLYISANGDGSVLALKVAAARG</sequence>
<proteinExistence type="predicted"/>
<dbReference type="RefSeq" id="WP_107940827.1">
    <property type="nucleotide sequence ID" value="NZ_QANS01000005.1"/>
</dbReference>
<dbReference type="InterPro" id="IPR051344">
    <property type="entry name" value="Vgb"/>
</dbReference>
<evidence type="ECO:0000313" key="3">
    <source>
        <dbReference type="Proteomes" id="UP000244248"/>
    </source>
</evidence>
<feature type="domain" description="SMP-30/Gluconolactonase/LRE-like region" evidence="1">
    <location>
        <begin position="33"/>
        <end position="249"/>
    </location>
</feature>
<dbReference type="SUPFAM" id="SSF50952">
    <property type="entry name" value="Soluble quinoprotein glucose dehydrogenase"/>
    <property type="match status" value="1"/>
</dbReference>
<comment type="caution">
    <text evidence="2">The sequence shown here is derived from an EMBL/GenBank/DDBJ whole genome shotgun (WGS) entry which is preliminary data.</text>
</comment>
<accession>A0A2T5MD04</accession>
<organism evidence="2 3">
    <name type="scientific">Stenotrophobium rhamnosiphilum</name>
    <dbReference type="NCBI Taxonomy" id="2029166"/>
    <lineage>
        <taxon>Bacteria</taxon>
        <taxon>Pseudomonadati</taxon>
        <taxon>Pseudomonadota</taxon>
        <taxon>Gammaproteobacteria</taxon>
        <taxon>Nevskiales</taxon>
        <taxon>Nevskiaceae</taxon>
        <taxon>Stenotrophobium</taxon>
    </lineage>
</organism>
<evidence type="ECO:0000313" key="2">
    <source>
        <dbReference type="EMBL" id="PTU30456.1"/>
    </source>
</evidence>
<name>A0A2T5MD04_9GAMM</name>
<dbReference type="PANTHER" id="PTHR40274">
    <property type="entry name" value="VIRGINIAMYCIN B LYASE"/>
    <property type="match status" value="1"/>
</dbReference>
<protein>
    <submittedName>
        <fullName evidence="2">Gluconolaconase</fullName>
    </submittedName>
</protein>
<keyword evidence="3" id="KW-1185">Reference proteome</keyword>
<evidence type="ECO:0000259" key="1">
    <source>
        <dbReference type="Pfam" id="PF08450"/>
    </source>
</evidence>
<dbReference type="InterPro" id="IPR011042">
    <property type="entry name" value="6-blade_b-propeller_TolB-like"/>
</dbReference>
<dbReference type="Proteomes" id="UP000244248">
    <property type="component" value="Unassembled WGS sequence"/>
</dbReference>
<dbReference type="InterPro" id="IPR011041">
    <property type="entry name" value="Quinoprot_gluc/sorb_DH_b-prop"/>
</dbReference>
<dbReference type="OrthoDB" id="30052at2"/>
<dbReference type="SUPFAM" id="SSF101898">
    <property type="entry name" value="NHL repeat"/>
    <property type="match status" value="1"/>
</dbReference>
<dbReference type="InterPro" id="IPR013658">
    <property type="entry name" value="SGL"/>
</dbReference>
<dbReference type="SUPFAM" id="SSF63829">
    <property type="entry name" value="Calcium-dependent phosphotriesterase"/>
    <property type="match status" value="1"/>
</dbReference>